<reference evidence="2" key="1">
    <citation type="submission" date="2021-01" db="EMBL/GenBank/DDBJ databases">
        <authorList>
            <person name="Corre E."/>
            <person name="Pelletier E."/>
            <person name="Niang G."/>
            <person name="Scheremetjew M."/>
            <person name="Finn R."/>
            <person name="Kale V."/>
            <person name="Holt S."/>
            <person name="Cochrane G."/>
            <person name="Meng A."/>
            <person name="Brown T."/>
            <person name="Cohen L."/>
        </authorList>
    </citation>
    <scope>NUCLEOTIDE SEQUENCE</scope>
    <source>
        <strain evidence="2">CCMP645</strain>
    </source>
</reference>
<organism evidence="2">
    <name type="scientific">Chrysotila carterae</name>
    <name type="common">Marine alga</name>
    <name type="synonym">Syracosphaera carterae</name>
    <dbReference type="NCBI Taxonomy" id="13221"/>
    <lineage>
        <taxon>Eukaryota</taxon>
        <taxon>Haptista</taxon>
        <taxon>Haptophyta</taxon>
        <taxon>Prymnesiophyceae</taxon>
        <taxon>Isochrysidales</taxon>
        <taxon>Isochrysidaceae</taxon>
        <taxon>Chrysotila</taxon>
    </lineage>
</organism>
<sequence length="143" mass="15259">MASAEDKSAGQPKAPMGKAAELQAEENMANSSPLGSALLQRKMERQNDPNLSGPVRPRPGGVSLEAERPPSPGADSPNLRARLKVLGQGEDPTKDSSPQGAQLMARKARRQQETQDGEVRRPKQIEEPAVEGALPPRPKIGAR</sequence>
<gene>
    <name evidence="2" type="ORF">PCAR00345_LOCUS6266</name>
</gene>
<dbReference type="AlphaFoldDB" id="A0A7S4B5H9"/>
<feature type="region of interest" description="Disordered" evidence="1">
    <location>
        <begin position="1"/>
        <end position="143"/>
    </location>
</feature>
<evidence type="ECO:0000313" key="2">
    <source>
        <dbReference type="EMBL" id="CAE0753679.1"/>
    </source>
</evidence>
<accession>A0A7S4B5H9</accession>
<name>A0A7S4B5H9_CHRCT</name>
<protein>
    <submittedName>
        <fullName evidence="2">Uncharacterized protein</fullName>
    </submittedName>
</protein>
<proteinExistence type="predicted"/>
<evidence type="ECO:0000256" key="1">
    <source>
        <dbReference type="SAM" id="MobiDB-lite"/>
    </source>
</evidence>
<feature type="compositionally biased region" description="Basic and acidic residues" evidence="1">
    <location>
        <begin position="110"/>
        <end position="126"/>
    </location>
</feature>
<dbReference type="EMBL" id="HBIZ01010597">
    <property type="protein sequence ID" value="CAE0753679.1"/>
    <property type="molecule type" value="Transcribed_RNA"/>
</dbReference>